<dbReference type="GO" id="GO:0005524">
    <property type="term" value="F:ATP binding"/>
    <property type="evidence" value="ECO:0007669"/>
    <property type="project" value="InterPro"/>
</dbReference>
<evidence type="ECO:0000259" key="1">
    <source>
        <dbReference type="PROSITE" id="PS50990"/>
    </source>
</evidence>
<dbReference type="PROSITE" id="PS50990">
    <property type="entry name" value="PEPTIDASE_C39"/>
    <property type="match status" value="1"/>
</dbReference>
<dbReference type="Proteomes" id="UP000729701">
    <property type="component" value="Unassembled WGS sequence"/>
</dbReference>
<evidence type="ECO:0000313" key="2">
    <source>
        <dbReference type="EMBL" id="MBW4666950.1"/>
    </source>
</evidence>
<dbReference type="GO" id="GO:0006508">
    <property type="term" value="P:proteolysis"/>
    <property type="evidence" value="ECO:0007669"/>
    <property type="project" value="InterPro"/>
</dbReference>
<dbReference type="GO" id="GO:0008233">
    <property type="term" value="F:peptidase activity"/>
    <property type="evidence" value="ECO:0007669"/>
    <property type="project" value="InterPro"/>
</dbReference>
<dbReference type="Pfam" id="PF03412">
    <property type="entry name" value="Peptidase_C39"/>
    <property type="match status" value="1"/>
</dbReference>
<dbReference type="AlphaFoldDB" id="A0A951QJD4"/>
<reference evidence="2" key="2">
    <citation type="journal article" date="2022" name="Microbiol. Resour. Announc.">
        <title>Metagenome Sequencing to Explore Phylogenomics of Terrestrial Cyanobacteria.</title>
        <authorList>
            <person name="Ward R.D."/>
            <person name="Stajich J.E."/>
            <person name="Johansen J.R."/>
            <person name="Huntemann M."/>
            <person name="Clum A."/>
            <person name="Foster B."/>
            <person name="Foster B."/>
            <person name="Roux S."/>
            <person name="Palaniappan K."/>
            <person name="Varghese N."/>
            <person name="Mukherjee S."/>
            <person name="Reddy T.B.K."/>
            <person name="Daum C."/>
            <person name="Copeland A."/>
            <person name="Chen I.A."/>
            <person name="Ivanova N.N."/>
            <person name="Kyrpides N.C."/>
            <person name="Shapiro N."/>
            <person name="Eloe-Fadrosh E.A."/>
            <person name="Pietrasiak N."/>
        </authorList>
    </citation>
    <scope>NUCLEOTIDE SEQUENCE</scope>
    <source>
        <strain evidence="2">GSE-NOS-MK-12-04C</strain>
    </source>
</reference>
<evidence type="ECO:0000313" key="3">
    <source>
        <dbReference type="Proteomes" id="UP000729701"/>
    </source>
</evidence>
<organism evidence="2 3">
    <name type="scientific">Cyanomargarita calcarea GSE-NOS-MK-12-04C</name>
    <dbReference type="NCBI Taxonomy" id="2839659"/>
    <lineage>
        <taxon>Bacteria</taxon>
        <taxon>Bacillati</taxon>
        <taxon>Cyanobacteriota</taxon>
        <taxon>Cyanophyceae</taxon>
        <taxon>Nostocales</taxon>
        <taxon>Cyanomargaritaceae</taxon>
        <taxon>Cyanomargarita</taxon>
    </lineage>
</organism>
<feature type="domain" description="Peptidase C39" evidence="1">
    <location>
        <begin position="10"/>
        <end position="141"/>
    </location>
</feature>
<dbReference type="EMBL" id="JAHHGZ010000005">
    <property type="protein sequence ID" value="MBW4666950.1"/>
    <property type="molecule type" value="Genomic_DNA"/>
</dbReference>
<name>A0A951QJD4_9CYAN</name>
<comment type="caution">
    <text evidence="2">The sequence shown here is derived from an EMBL/GenBank/DDBJ whole genome shotgun (WGS) entry which is preliminary data.</text>
</comment>
<accession>A0A951QJD4</accession>
<dbReference type="GO" id="GO:0016020">
    <property type="term" value="C:membrane"/>
    <property type="evidence" value="ECO:0007669"/>
    <property type="project" value="InterPro"/>
</dbReference>
<dbReference type="Gene3D" id="3.90.70.10">
    <property type="entry name" value="Cysteine proteinases"/>
    <property type="match status" value="1"/>
</dbReference>
<gene>
    <name evidence="2" type="ORF">KME60_05775</name>
</gene>
<protein>
    <recommendedName>
        <fullName evidence="1">Peptidase C39 domain-containing protein</fullName>
    </recommendedName>
</protein>
<reference evidence="2" key="1">
    <citation type="submission" date="2021-05" db="EMBL/GenBank/DDBJ databases">
        <authorList>
            <person name="Pietrasiak N."/>
            <person name="Ward R."/>
            <person name="Stajich J.E."/>
            <person name="Kurbessoian T."/>
        </authorList>
    </citation>
    <scope>NUCLEOTIDE SEQUENCE</scope>
    <source>
        <strain evidence="2">GSE-NOS-MK-12-04C</strain>
    </source>
</reference>
<sequence length="146" mass="16300">MQSKLIFHKQETLYSCVPACLRMVLSAFEVDISEVELRQQCDCTPFGTEALKAVDAVRNLGFSRTAKCTLTINELYFLLEVNVYPIVFVNLLPIDGVKVAHAMIVVAIAQGIVTVYDPLQGERNLPHSTFDTAWAMMHNLAILVQN</sequence>
<dbReference type="InterPro" id="IPR005074">
    <property type="entry name" value="Peptidase_C39"/>
</dbReference>
<proteinExistence type="predicted"/>